<dbReference type="PROSITE" id="PS50044">
    <property type="entry name" value="SIGMA54_3"/>
    <property type="match status" value="1"/>
</dbReference>
<dbReference type="InterPro" id="IPR000394">
    <property type="entry name" value="RNA_pol_sigma_54"/>
</dbReference>
<dbReference type="Gene3D" id="1.10.10.60">
    <property type="entry name" value="Homeodomain-like"/>
    <property type="match status" value="1"/>
</dbReference>
<evidence type="ECO:0000259" key="9">
    <source>
        <dbReference type="Pfam" id="PF04552"/>
    </source>
</evidence>
<evidence type="ECO:0000313" key="12">
    <source>
        <dbReference type="Proteomes" id="UP000214880"/>
    </source>
</evidence>
<evidence type="ECO:0000256" key="4">
    <source>
        <dbReference type="ARBA" id="ARBA00022695"/>
    </source>
</evidence>
<keyword evidence="2" id="KW-0240">DNA-directed RNA polymerase</keyword>
<evidence type="ECO:0000313" key="11">
    <source>
        <dbReference type="EMBL" id="SDM56023.1"/>
    </source>
</evidence>
<keyword evidence="6" id="KW-0731">Sigma factor</keyword>
<keyword evidence="12" id="KW-1185">Reference proteome</keyword>
<protein>
    <submittedName>
        <fullName evidence="11">RNA polymerase, sigma 54 subunit, RpoN/SigL</fullName>
    </submittedName>
</protein>
<keyword evidence="4" id="KW-0548">Nucleotidyltransferase</keyword>
<evidence type="ECO:0000259" key="10">
    <source>
        <dbReference type="Pfam" id="PF04963"/>
    </source>
</evidence>
<dbReference type="PIRSF" id="PIRSF000774">
    <property type="entry name" value="RpoN"/>
    <property type="match status" value="1"/>
</dbReference>
<comment type="similarity">
    <text evidence="1">Belongs to the sigma-54 factor family.</text>
</comment>
<dbReference type="EMBL" id="FNHB01000005">
    <property type="protein sequence ID" value="SDM56023.1"/>
    <property type="molecule type" value="Genomic_DNA"/>
</dbReference>
<dbReference type="OrthoDB" id="9814402at2"/>
<evidence type="ECO:0000256" key="2">
    <source>
        <dbReference type="ARBA" id="ARBA00022478"/>
    </source>
</evidence>
<keyword evidence="8" id="KW-0804">Transcription</keyword>
<evidence type="ECO:0000256" key="1">
    <source>
        <dbReference type="ARBA" id="ARBA00008798"/>
    </source>
</evidence>
<dbReference type="GO" id="GO:0016987">
    <property type="term" value="F:sigma factor activity"/>
    <property type="evidence" value="ECO:0007669"/>
    <property type="project" value="UniProtKB-KW"/>
</dbReference>
<dbReference type="InterPro" id="IPR038709">
    <property type="entry name" value="RpoN_core-bd_sf"/>
</dbReference>
<keyword evidence="5" id="KW-0805">Transcription regulation</keyword>
<dbReference type="PRINTS" id="PR00045">
    <property type="entry name" value="SIGMA54FCT"/>
</dbReference>
<dbReference type="PANTHER" id="PTHR32248:SF4">
    <property type="entry name" value="RNA POLYMERASE SIGMA-54 FACTOR"/>
    <property type="match status" value="1"/>
</dbReference>
<dbReference type="GO" id="GO:0000428">
    <property type="term" value="C:DNA-directed RNA polymerase complex"/>
    <property type="evidence" value="ECO:0007669"/>
    <property type="project" value="UniProtKB-KW"/>
</dbReference>
<dbReference type="Pfam" id="PF04963">
    <property type="entry name" value="Sigma54_CBD"/>
    <property type="match status" value="1"/>
</dbReference>
<reference evidence="11 12" key="1">
    <citation type="submission" date="2016-10" db="EMBL/GenBank/DDBJ databases">
        <authorList>
            <person name="de Groot N.N."/>
        </authorList>
    </citation>
    <scope>NUCLEOTIDE SEQUENCE [LARGE SCALE GENOMIC DNA]</scope>
    <source>
        <strain evidence="11 12">DSM 1736</strain>
    </source>
</reference>
<dbReference type="GO" id="GO:0016779">
    <property type="term" value="F:nucleotidyltransferase activity"/>
    <property type="evidence" value="ECO:0007669"/>
    <property type="project" value="UniProtKB-KW"/>
</dbReference>
<feature type="domain" description="RNA polymerase sigma factor 54 DNA-binding" evidence="9">
    <location>
        <begin position="299"/>
        <end position="457"/>
    </location>
</feature>
<dbReference type="Pfam" id="PF00309">
    <property type="entry name" value="Sigma54_AID"/>
    <property type="match status" value="1"/>
</dbReference>
<dbReference type="GO" id="GO:0001216">
    <property type="term" value="F:DNA-binding transcription activator activity"/>
    <property type="evidence" value="ECO:0007669"/>
    <property type="project" value="InterPro"/>
</dbReference>
<keyword evidence="7" id="KW-0238">DNA-binding</keyword>
<dbReference type="PROSITE" id="PS00718">
    <property type="entry name" value="SIGMA54_2"/>
    <property type="match status" value="1"/>
</dbReference>
<dbReference type="PANTHER" id="PTHR32248">
    <property type="entry name" value="RNA POLYMERASE SIGMA-54 FACTOR"/>
    <property type="match status" value="1"/>
</dbReference>
<organism evidence="11 12">
    <name type="scientific">Dendrosporobacter quercicolus</name>
    <dbReference type="NCBI Taxonomy" id="146817"/>
    <lineage>
        <taxon>Bacteria</taxon>
        <taxon>Bacillati</taxon>
        <taxon>Bacillota</taxon>
        <taxon>Negativicutes</taxon>
        <taxon>Selenomonadales</taxon>
        <taxon>Sporomusaceae</taxon>
        <taxon>Dendrosporobacter</taxon>
    </lineage>
</organism>
<dbReference type="GO" id="GO:0003677">
    <property type="term" value="F:DNA binding"/>
    <property type="evidence" value="ECO:0007669"/>
    <property type="project" value="UniProtKB-KW"/>
</dbReference>
<evidence type="ECO:0000256" key="7">
    <source>
        <dbReference type="ARBA" id="ARBA00023125"/>
    </source>
</evidence>
<accession>A0A1G9U891</accession>
<evidence type="ECO:0000256" key="5">
    <source>
        <dbReference type="ARBA" id="ARBA00023015"/>
    </source>
</evidence>
<dbReference type="RefSeq" id="WP_092073241.1">
    <property type="nucleotide sequence ID" value="NZ_FNHB01000005.1"/>
</dbReference>
<dbReference type="AlphaFoldDB" id="A0A1G9U891"/>
<dbReference type="GO" id="GO:0006352">
    <property type="term" value="P:DNA-templated transcription initiation"/>
    <property type="evidence" value="ECO:0007669"/>
    <property type="project" value="InterPro"/>
</dbReference>
<evidence type="ECO:0000256" key="8">
    <source>
        <dbReference type="ARBA" id="ARBA00023163"/>
    </source>
</evidence>
<evidence type="ECO:0000256" key="6">
    <source>
        <dbReference type="ARBA" id="ARBA00023082"/>
    </source>
</evidence>
<sequence length="458" mass="50912">MDFGLRLETQQKLMMTQELRQAIAILQLSTQELAAMVEQQFLENPVLEMENAAGDDDQPAGDAPSAGITAANVNELDDYFKDGLKANYQTAVHSDEMAAGSFAAREVSLDEHLQFQLDITFNNPLEHAVGQYIIGCIDHKGYLCSSVEEIAQALAVSTELAGSVLEIIQTFDPEGVGARSLQECLQIQARQQGLYHGLVKAIIEQHLPDLADAKYRWIAERLNSTAHAVQEAADLIRKLNPKPGLAFSTESAGYISADVTVERVNGSYVILVNDSNIPRLFINPSYRQASRQPDSEVKKFIENRLNAAIWLIRSVEQRRNTLYRVTEAILDLQRGFFDHGPPHIRPLIMKTVADRLGIHESTVSRAVANKYINTPHGLFSMRAFFSSCVNTVNGEEMVSGKIKQEIKNLLRSENPASPLSDQGISGLLAKQGIKISRRTVTKYREEMGIASSNKRKRY</sequence>
<dbReference type="Proteomes" id="UP000214880">
    <property type="component" value="Unassembled WGS sequence"/>
</dbReference>
<dbReference type="InterPro" id="IPR007634">
    <property type="entry name" value="RNA_pol_sigma_54_DNA-bd"/>
</dbReference>
<evidence type="ECO:0000256" key="3">
    <source>
        <dbReference type="ARBA" id="ARBA00022679"/>
    </source>
</evidence>
<dbReference type="InterPro" id="IPR007046">
    <property type="entry name" value="RNA_pol_sigma_54_core-bd"/>
</dbReference>
<name>A0A1G9U891_9FIRM</name>
<dbReference type="NCBIfam" id="TIGR02395">
    <property type="entry name" value="rpoN_sigma"/>
    <property type="match status" value="1"/>
</dbReference>
<gene>
    <name evidence="11" type="ORF">SAMN04488502_105221</name>
</gene>
<dbReference type="Gene3D" id="1.10.10.1330">
    <property type="entry name" value="RNA polymerase sigma-54 factor, core-binding domain"/>
    <property type="match status" value="1"/>
</dbReference>
<keyword evidence="3" id="KW-0808">Transferase</keyword>
<dbReference type="Pfam" id="PF04552">
    <property type="entry name" value="Sigma54_DBD"/>
    <property type="match status" value="1"/>
</dbReference>
<proteinExistence type="inferred from homology"/>
<dbReference type="PROSITE" id="PS00717">
    <property type="entry name" value="SIGMA54_1"/>
    <property type="match status" value="1"/>
</dbReference>
<feature type="domain" description="RNA polymerase sigma factor 54 core-binding" evidence="10">
    <location>
        <begin position="101"/>
        <end position="286"/>
    </location>
</feature>
<dbReference type="STRING" id="146817.SAMN04488502_105221"/>